<sequence length="107" mass="11755">MKRVIHVMTWSACTLIDDISRSAMLLLVSTRSSVCGISAVLIDSFAVIGILIWNCSTGKVISHTRDMDSCRSELHGFMSLMAGTWTVVDPIDEVDVCVKMRAFGKDT</sequence>
<name>A0A7S2CQ30_9STRA</name>
<dbReference type="EMBL" id="HBGS01031723">
    <property type="protein sequence ID" value="CAD9431919.1"/>
    <property type="molecule type" value="Transcribed_RNA"/>
</dbReference>
<reference evidence="1" key="1">
    <citation type="submission" date="2021-01" db="EMBL/GenBank/DDBJ databases">
        <authorList>
            <person name="Corre E."/>
            <person name="Pelletier E."/>
            <person name="Niang G."/>
            <person name="Scheremetjew M."/>
            <person name="Finn R."/>
            <person name="Kale V."/>
            <person name="Holt S."/>
            <person name="Cochrane G."/>
            <person name="Meng A."/>
            <person name="Brown T."/>
            <person name="Cohen L."/>
        </authorList>
    </citation>
    <scope>NUCLEOTIDE SEQUENCE</scope>
    <source>
        <strain evidence="1">CCMP1381</strain>
    </source>
</reference>
<proteinExistence type="predicted"/>
<protein>
    <submittedName>
        <fullName evidence="1">Uncharacterized protein</fullName>
    </submittedName>
</protein>
<organism evidence="1">
    <name type="scientific">Octactis speculum</name>
    <dbReference type="NCBI Taxonomy" id="3111310"/>
    <lineage>
        <taxon>Eukaryota</taxon>
        <taxon>Sar</taxon>
        <taxon>Stramenopiles</taxon>
        <taxon>Ochrophyta</taxon>
        <taxon>Dictyochophyceae</taxon>
        <taxon>Dictyochales</taxon>
        <taxon>Dictyochaceae</taxon>
        <taxon>Octactis</taxon>
    </lineage>
</organism>
<evidence type="ECO:0000313" key="1">
    <source>
        <dbReference type="EMBL" id="CAD9431919.1"/>
    </source>
</evidence>
<gene>
    <name evidence="1" type="ORF">DSPE1174_LOCUS16245</name>
</gene>
<accession>A0A7S2CQ30</accession>
<dbReference type="AlphaFoldDB" id="A0A7S2CQ30"/>